<dbReference type="OrthoDB" id="515254at2759"/>
<dbReference type="EMBL" id="AGSI01000015">
    <property type="protein sequence ID" value="EIE20404.1"/>
    <property type="molecule type" value="Genomic_DNA"/>
</dbReference>
<proteinExistence type="predicted"/>
<evidence type="ECO:0000313" key="2">
    <source>
        <dbReference type="Proteomes" id="UP000007264"/>
    </source>
</evidence>
<dbReference type="AlphaFoldDB" id="I0YPT5"/>
<name>I0YPT5_COCSC</name>
<keyword evidence="2" id="KW-1185">Reference proteome</keyword>
<dbReference type="RefSeq" id="XP_005644948.1">
    <property type="nucleotide sequence ID" value="XM_005644891.1"/>
</dbReference>
<comment type="caution">
    <text evidence="1">The sequence shown here is derived from an EMBL/GenBank/DDBJ whole genome shotgun (WGS) entry which is preliminary data.</text>
</comment>
<reference evidence="1 2" key="1">
    <citation type="journal article" date="2012" name="Genome Biol.">
        <title>The genome of the polar eukaryotic microalga coccomyxa subellipsoidea reveals traits of cold adaptation.</title>
        <authorList>
            <person name="Blanc G."/>
            <person name="Agarkova I."/>
            <person name="Grimwood J."/>
            <person name="Kuo A."/>
            <person name="Brueggeman A."/>
            <person name="Dunigan D."/>
            <person name="Gurnon J."/>
            <person name="Ladunga I."/>
            <person name="Lindquist E."/>
            <person name="Lucas S."/>
            <person name="Pangilinan J."/>
            <person name="Proschold T."/>
            <person name="Salamov A."/>
            <person name="Schmutz J."/>
            <person name="Weeks D."/>
            <person name="Yamada T."/>
            <person name="Claverie J.M."/>
            <person name="Grigoriev I."/>
            <person name="Van Etten J."/>
            <person name="Lomsadze A."/>
            <person name="Borodovsky M."/>
        </authorList>
    </citation>
    <scope>NUCLEOTIDE SEQUENCE [LARGE SCALE GENOMIC DNA]</scope>
    <source>
        <strain evidence="1 2">C-169</strain>
    </source>
</reference>
<organism evidence="1 2">
    <name type="scientific">Coccomyxa subellipsoidea (strain C-169)</name>
    <name type="common">Green microalga</name>
    <dbReference type="NCBI Taxonomy" id="574566"/>
    <lineage>
        <taxon>Eukaryota</taxon>
        <taxon>Viridiplantae</taxon>
        <taxon>Chlorophyta</taxon>
        <taxon>core chlorophytes</taxon>
        <taxon>Trebouxiophyceae</taxon>
        <taxon>Trebouxiophyceae incertae sedis</taxon>
        <taxon>Coccomyxaceae</taxon>
        <taxon>Coccomyxa</taxon>
        <taxon>Coccomyxa subellipsoidea</taxon>
    </lineage>
</organism>
<protein>
    <submittedName>
        <fullName evidence="1">Uncharacterized protein</fullName>
    </submittedName>
</protein>
<sequence length="94" mass="11294">MPFVKVPGAPTSKAMQDEIIHHQRQEIEYMREQLHIQNEELRRIQRQTGTSAQHVLDLRERLNFQRFKYELLVDMWAMRVLDNEELAHEHSGTL</sequence>
<gene>
    <name evidence="1" type="ORF">COCSUDRAFT_33964</name>
</gene>
<dbReference type="Proteomes" id="UP000007264">
    <property type="component" value="Unassembled WGS sequence"/>
</dbReference>
<evidence type="ECO:0000313" key="1">
    <source>
        <dbReference type="EMBL" id="EIE20404.1"/>
    </source>
</evidence>
<accession>I0YPT5</accession>
<dbReference type="KEGG" id="csl:COCSUDRAFT_33964"/>
<dbReference type="GeneID" id="17038380"/>